<evidence type="ECO:0000256" key="4">
    <source>
        <dbReference type="ARBA" id="ARBA00023136"/>
    </source>
</evidence>
<evidence type="ECO:0000313" key="7">
    <source>
        <dbReference type="Proteomes" id="UP001200145"/>
    </source>
</evidence>
<comment type="similarity">
    <text evidence="5">Belongs to the TatC family.</text>
</comment>
<reference evidence="6 7" key="1">
    <citation type="submission" date="2022-01" db="EMBL/GenBank/DDBJ databases">
        <title>Flavihumibacter sp. nov., isolated from sediment of a river.</title>
        <authorList>
            <person name="Liu H."/>
        </authorList>
    </citation>
    <scope>NUCLEOTIDE SEQUENCE [LARGE SCALE GENOMIC DNA]</scope>
    <source>
        <strain evidence="6 7">RY-1</strain>
    </source>
</reference>
<dbReference type="Pfam" id="PF00902">
    <property type="entry name" value="TatC"/>
    <property type="match status" value="1"/>
</dbReference>
<evidence type="ECO:0000256" key="3">
    <source>
        <dbReference type="ARBA" id="ARBA00022989"/>
    </source>
</evidence>
<evidence type="ECO:0000256" key="5">
    <source>
        <dbReference type="HAMAP-Rule" id="MF_00902"/>
    </source>
</evidence>
<dbReference type="HAMAP" id="MF_00902">
    <property type="entry name" value="TatC"/>
    <property type="match status" value="1"/>
</dbReference>
<feature type="transmembrane region" description="Helical" evidence="5">
    <location>
        <begin position="100"/>
        <end position="121"/>
    </location>
</feature>
<feature type="transmembrane region" description="Helical" evidence="5">
    <location>
        <begin position="224"/>
        <end position="243"/>
    </location>
</feature>
<evidence type="ECO:0000313" key="6">
    <source>
        <dbReference type="EMBL" id="MCF1715318.1"/>
    </source>
</evidence>
<keyword evidence="2 5" id="KW-0812">Transmembrane</keyword>
<dbReference type="Proteomes" id="UP001200145">
    <property type="component" value="Unassembled WGS sequence"/>
</dbReference>
<organism evidence="6 7">
    <name type="scientific">Flavihumibacter fluminis</name>
    <dbReference type="NCBI Taxonomy" id="2909236"/>
    <lineage>
        <taxon>Bacteria</taxon>
        <taxon>Pseudomonadati</taxon>
        <taxon>Bacteroidota</taxon>
        <taxon>Chitinophagia</taxon>
        <taxon>Chitinophagales</taxon>
        <taxon>Chitinophagaceae</taxon>
        <taxon>Flavihumibacter</taxon>
    </lineage>
</organism>
<comment type="caution">
    <text evidence="6">The sequence shown here is derived from an EMBL/GenBank/DDBJ whole genome shotgun (WGS) entry which is preliminary data.</text>
</comment>
<evidence type="ECO:0000256" key="1">
    <source>
        <dbReference type="ARBA" id="ARBA00004141"/>
    </source>
</evidence>
<protein>
    <recommendedName>
        <fullName evidence="5">Sec-independent protein translocase protein TatC</fullName>
    </recommendedName>
</protein>
<dbReference type="PANTHER" id="PTHR30371">
    <property type="entry name" value="SEC-INDEPENDENT PROTEIN TRANSLOCASE PROTEIN TATC"/>
    <property type="match status" value="1"/>
</dbReference>
<comment type="function">
    <text evidence="5">Part of the twin-arginine translocation (Tat) system that transports large folded proteins containing a characteristic twin-arginine motif in their signal peptide across membranes.</text>
</comment>
<feature type="transmembrane region" description="Helical" evidence="5">
    <location>
        <begin position="249"/>
        <end position="269"/>
    </location>
</feature>
<keyword evidence="5" id="KW-0811">Translocation</keyword>
<keyword evidence="3 5" id="KW-1133">Transmembrane helix</keyword>
<keyword evidence="7" id="KW-1185">Reference proteome</keyword>
<feature type="transmembrane region" description="Helical" evidence="5">
    <location>
        <begin position="142"/>
        <end position="161"/>
    </location>
</feature>
<name>A0ABS9BHY1_9BACT</name>
<keyword evidence="5" id="KW-1003">Cell membrane</keyword>
<keyword evidence="5" id="KW-0813">Transport</keyword>
<dbReference type="EMBL" id="JAKEVY010000003">
    <property type="protein sequence ID" value="MCF1715318.1"/>
    <property type="molecule type" value="Genomic_DNA"/>
</dbReference>
<comment type="subcellular location">
    <subcellularLocation>
        <location evidence="5">Cell membrane</location>
        <topology evidence="5">Multi-pass membrane protein</topology>
    </subcellularLocation>
    <subcellularLocation>
        <location evidence="1">Membrane</location>
        <topology evidence="1">Multi-pass membrane protein</topology>
    </subcellularLocation>
</comment>
<evidence type="ECO:0000256" key="2">
    <source>
        <dbReference type="ARBA" id="ARBA00022692"/>
    </source>
</evidence>
<dbReference type="PANTHER" id="PTHR30371:SF0">
    <property type="entry name" value="SEC-INDEPENDENT PROTEIN TRANSLOCASE PROTEIN TATC, CHLOROPLASTIC-RELATED"/>
    <property type="match status" value="1"/>
</dbReference>
<proteinExistence type="inferred from homology"/>
<dbReference type="NCBIfam" id="TIGR00945">
    <property type="entry name" value="tatC"/>
    <property type="match status" value="1"/>
</dbReference>
<dbReference type="PRINTS" id="PR01840">
    <property type="entry name" value="TATCFAMILY"/>
</dbReference>
<feature type="transmembrane region" description="Helical" evidence="5">
    <location>
        <begin position="191"/>
        <end position="212"/>
    </location>
</feature>
<keyword evidence="5" id="KW-0653">Protein transport</keyword>
<keyword evidence="4 5" id="KW-0472">Membrane</keyword>
<sequence length="284" mass="32274">MAKSIFKRRSETGAEMSFIDHLEALRWHIMRALMAILIGAVVVFVKMDFFFGKVVMGPANKDFITYRVLCKFSHWVGMGDAMCMDEINLKLISTQMSSQFMMSFTIAFVGGFIIAFPYVFWEFWKFIRPALTEKEIKKTGGMIFWVSLLFFTGVAFGYYLIAPYTVNFFASYTLSPMIANTFTVADYIDNIVSLVVGAGVLFQLPLAVYFLAKIGLVTAQFLRTYRKFAVVVILILAAVITPPDVLSQLIVTVPLWFLYEISISIAARVNKKDEFLVKPTDEWS</sequence>
<dbReference type="RefSeq" id="WP_234866274.1">
    <property type="nucleotide sequence ID" value="NZ_JAKEVY010000003.1"/>
</dbReference>
<comment type="subunit">
    <text evidence="5">Forms a complex with TatA.</text>
</comment>
<feature type="transmembrane region" description="Helical" evidence="5">
    <location>
        <begin position="32"/>
        <end position="51"/>
    </location>
</feature>
<gene>
    <name evidence="5 6" type="primary">tatC</name>
    <name evidence="6" type="ORF">L0U88_11830</name>
</gene>
<dbReference type="InterPro" id="IPR002033">
    <property type="entry name" value="TatC"/>
</dbReference>
<accession>A0ABS9BHY1</accession>